<dbReference type="FunFam" id="3.30.420.40:FF:000028">
    <property type="entry name" value="heat shock 70 kDa protein-like"/>
    <property type="match status" value="1"/>
</dbReference>
<dbReference type="PRINTS" id="PR00301">
    <property type="entry name" value="HEATSHOCK70"/>
</dbReference>
<dbReference type="InterPro" id="IPR018181">
    <property type="entry name" value="Heat_shock_70_CS"/>
</dbReference>
<comment type="caution">
    <text evidence="5">The sequence shown here is derived from an EMBL/GenBank/DDBJ whole genome shotgun (WGS) entry which is preliminary data.</text>
</comment>
<dbReference type="Pfam" id="PF00012">
    <property type="entry name" value="HSP70"/>
    <property type="match status" value="1"/>
</dbReference>
<comment type="subcellular location">
    <subcellularLocation>
        <location evidence="1">Endoplasmic reticulum lumen</location>
    </subcellularLocation>
</comment>
<dbReference type="FunFam" id="3.30.30.30:FF:000005">
    <property type="entry name" value="Heat shock protein ssb1"/>
    <property type="match status" value="1"/>
</dbReference>
<keyword evidence="4" id="KW-0067">ATP-binding</keyword>
<reference evidence="5" key="1">
    <citation type="journal article" date="2023" name="bioRxiv">
        <title>Improved chromosome-level genome assembly for marigold (Tagetes erecta).</title>
        <authorList>
            <person name="Jiang F."/>
            <person name="Yuan L."/>
            <person name="Wang S."/>
            <person name="Wang H."/>
            <person name="Xu D."/>
            <person name="Wang A."/>
            <person name="Fan W."/>
        </authorList>
    </citation>
    <scope>NUCLEOTIDE SEQUENCE</scope>
    <source>
        <strain evidence="5">WSJ</strain>
        <tissue evidence="5">Leaf</tissue>
    </source>
</reference>
<protein>
    <recommendedName>
        <fullName evidence="7">Heat shock protein 70</fullName>
    </recommendedName>
</protein>
<keyword evidence="3" id="KW-0547">Nucleotide-binding</keyword>
<comment type="similarity">
    <text evidence="2">Belongs to the heat shock protein 70 family.</text>
</comment>
<accession>A0AAD8PC30</accession>
<dbReference type="InterPro" id="IPR043129">
    <property type="entry name" value="ATPase_NBD"/>
</dbReference>
<proteinExistence type="inferred from homology"/>
<dbReference type="InterPro" id="IPR013126">
    <property type="entry name" value="Hsp_70_fam"/>
</dbReference>
<sequence>MDFKTRRTAFRNLKPTKHSTMSRNVRTTPIGIDLGTTYSCVAAWFDQHDRVEILPNEQGNTITPSCVAFNDTELLVGEAAKNQITRNPYNTVFDAKRVMGRRFSDVTLQKDIESWPFK</sequence>
<name>A0AAD8PC30_TARER</name>
<evidence type="ECO:0000256" key="3">
    <source>
        <dbReference type="ARBA" id="ARBA00022741"/>
    </source>
</evidence>
<evidence type="ECO:0000313" key="5">
    <source>
        <dbReference type="EMBL" id="KAK1441558.1"/>
    </source>
</evidence>
<dbReference type="AlphaFoldDB" id="A0AAD8PC30"/>
<evidence type="ECO:0008006" key="7">
    <source>
        <dbReference type="Google" id="ProtNLM"/>
    </source>
</evidence>
<dbReference type="SUPFAM" id="SSF53067">
    <property type="entry name" value="Actin-like ATPase domain"/>
    <property type="match status" value="1"/>
</dbReference>
<dbReference type="Gene3D" id="3.30.420.40">
    <property type="match status" value="1"/>
</dbReference>
<evidence type="ECO:0000256" key="4">
    <source>
        <dbReference type="ARBA" id="ARBA00022840"/>
    </source>
</evidence>
<organism evidence="5 6">
    <name type="scientific">Tagetes erecta</name>
    <name type="common">African marigold</name>
    <dbReference type="NCBI Taxonomy" id="13708"/>
    <lineage>
        <taxon>Eukaryota</taxon>
        <taxon>Viridiplantae</taxon>
        <taxon>Streptophyta</taxon>
        <taxon>Embryophyta</taxon>
        <taxon>Tracheophyta</taxon>
        <taxon>Spermatophyta</taxon>
        <taxon>Magnoliopsida</taxon>
        <taxon>eudicotyledons</taxon>
        <taxon>Gunneridae</taxon>
        <taxon>Pentapetalae</taxon>
        <taxon>asterids</taxon>
        <taxon>campanulids</taxon>
        <taxon>Asterales</taxon>
        <taxon>Asteraceae</taxon>
        <taxon>Asteroideae</taxon>
        <taxon>Heliantheae alliance</taxon>
        <taxon>Tageteae</taxon>
        <taxon>Tagetes</taxon>
    </lineage>
</organism>
<dbReference type="GO" id="GO:0140662">
    <property type="term" value="F:ATP-dependent protein folding chaperone"/>
    <property type="evidence" value="ECO:0007669"/>
    <property type="project" value="InterPro"/>
</dbReference>
<dbReference type="Proteomes" id="UP001229421">
    <property type="component" value="Unassembled WGS sequence"/>
</dbReference>
<dbReference type="PROSITE" id="PS00297">
    <property type="entry name" value="HSP70_1"/>
    <property type="match status" value="1"/>
</dbReference>
<evidence type="ECO:0000313" key="6">
    <source>
        <dbReference type="Proteomes" id="UP001229421"/>
    </source>
</evidence>
<dbReference type="PANTHER" id="PTHR19375">
    <property type="entry name" value="HEAT SHOCK PROTEIN 70KDA"/>
    <property type="match status" value="1"/>
</dbReference>
<dbReference type="GO" id="GO:0005788">
    <property type="term" value="C:endoplasmic reticulum lumen"/>
    <property type="evidence" value="ECO:0007669"/>
    <property type="project" value="UniProtKB-SubCell"/>
</dbReference>
<evidence type="ECO:0000256" key="2">
    <source>
        <dbReference type="ARBA" id="ARBA00007381"/>
    </source>
</evidence>
<keyword evidence="6" id="KW-1185">Reference proteome</keyword>
<evidence type="ECO:0000256" key="1">
    <source>
        <dbReference type="ARBA" id="ARBA00004319"/>
    </source>
</evidence>
<dbReference type="GO" id="GO:0005524">
    <property type="term" value="F:ATP binding"/>
    <property type="evidence" value="ECO:0007669"/>
    <property type="project" value="UniProtKB-KW"/>
</dbReference>
<gene>
    <name evidence="5" type="ORF">QVD17_07556</name>
</gene>
<dbReference type="EMBL" id="JAUHHV010000001">
    <property type="protein sequence ID" value="KAK1441558.1"/>
    <property type="molecule type" value="Genomic_DNA"/>
</dbReference>